<dbReference type="InterPro" id="IPR029063">
    <property type="entry name" value="SAM-dependent_MTases_sf"/>
</dbReference>
<dbReference type="GO" id="GO:0032259">
    <property type="term" value="P:methylation"/>
    <property type="evidence" value="ECO:0007669"/>
    <property type="project" value="UniProtKB-KW"/>
</dbReference>
<evidence type="ECO:0000313" key="1">
    <source>
        <dbReference type="EMBL" id="MDV5825446.1"/>
    </source>
</evidence>
<organism evidence="1 2">
    <name type="scientific">Sphingobium naphthae</name>
    <dbReference type="NCBI Taxonomy" id="1886786"/>
    <lineage>
        <taxon>Bacteria</taxon>
        <taxon>Pseudomonadati</taxon>
        <taxon>Pseudomonadota</taxon>
        <taxon>Alphaproteobacteria</taxon>
        <taxon>Sphingomonadales</taxon>
        <taxon>Sphingomonadaceae</taxon>
        <taxon>Sphingobium</taxon>
    </lineage>
</organism>
<dbReference type="CDD" id="cd02440">
    <property type="entry name" value="AdoMet_MTases"/>
    <property type="match status" value="1"/>
</dbReference>
<comment type="caution">
    <text evidence="1">The sequence shown here is derived from an EMBL/GenBank/DDBJ whole genome shotgun (WGS) entry which is preliminary data.</text>
</comment>
<proteinExistence type="predicted"/>
<dbReference type="EMBL" id="JAPTHD010000011">
    <property type="protein sequence ID" value="MDV5825446.1"/>
    <property type="molecule type" value="Genomic_DNA"/>
</dbReference>
<dbReference type="Proteomes" id="UP001185984">
    <property type="component" value="Unassembled WGS sequence"/>
</dbReference>
<keyword evidence="2" id="KW-1185">Reference proteome</keyword>
<dbReference type="Gene3D" id="3.40.50.150">
    <property type="entry name" value="Vaccinia Virus protein VP39"/>
    <property type="match status" value="1"/>
</dbReference>
<dbReference type="GO" id="GO:0008168">
    <property type="term" value="F:methyltransferase activity"/>
    <property type="evidence" value="ECO:0007669"/>
    <property type="project" value="UniProtKB-KW"/>
</dbReference>
<keyword evidence="1" id="KW-0808">Transferase</keyword>
<name>A0ABU4A0Y4_9SPHN</name>
<dbReference type="Pfam" id="PF01209">
    <property type="entry name" value="Ubie_methyltran"/>
    <property type="match status" value="1"/>
</dbReference>
<reference evidence="2" key="1">
    <citation type="journal article" date="2022" name="J Environ Chem Eng">
        <title>Biodegradation of petroleum oil using a constructed nonpathogenic and heavy metal-tolerant bacterial consortium isolated from marine sponges.</title>
        <authorList>
            <person name="Dechsakulwatana C."/>
            <person name="Rungsihiranrut A."/>
            <person name="Muangchinda C."/>
            <person name="Ningthoujam R."/>
            <person name="Klankeo P."/>
            <person name="Pinyakong O."/>
        </authorList>
    </citation>
    <scope>NUCLEOTIDE SEQUENCE [LARGE SCALE GENOMIC DNA]</scope>
    <source>
        <strain evidence="2">MO2-4</strain>
    </source>
</reference>
<evidence type="ECO:0000313" key="2">
    <source>
        <dbReference type="Proteomes" id="UP001185984"/>
    </source>
</evidence>
<protein>
    <submittedName>
        <fullName evidence="1">Methyltransferase</fullName>
    </submittedName>
</protein>
<keyword evidence="1" id="KW-0489">Methyltransferase</keyword>
<sequence>MIGRDSRNIQDAVAQVRKMGMMTSSNAYTPPLGRSGLTASYDRVVAMMTREKAWRGKLLDAVGPAAAETIVDIGSGTGTLAIMLARAGPVARIVAVDFQGGFSACMDKNRQSATGSVPAYRSGEGRLAVIG</sequence>
<dbReference type="SUPFAM" id="SSF53335">
    <property type="entry name" value="S-adenosyl-L-methionine-dependent methyltransferases"/>
    <property type="match status" value="1"/>
</dbReference>
<dbReference type="RefSeq" id="WP_228164633.1">
    <property type="nucleotide sequence ID" value="NZ_JAPTHD010000011.1"/>
</dbReference>
<accession>A0ABU4A0Y4</accession>
<gene>
    <name evidence="1" type="ORF">O0R41_17710</name>
</gene>